<protein>
    <submittedName>
        <fullName evidence="1">Uncharacterized protein</fullName>
    </submittedName>
</protein>
<sequence length="118" mass="13640">MGQRVLDTRSSGSNKLPRFLLESLIKYCADNKMIKDNKTMVEPKLIRIFKKRTASDFRRPVQISESQDTEHTSRNTGINHLFKYLRAISGAIDNASFIHLKRATLERHDFCSVDSKVR</sequence>
<keyword evidence="2" id="KW-1185">Reference proteome</keyword>
<accession>A0AAV4MJX7</accession>
<evidence type="ECO:0000313" key="2">
    <source>
        <dbReference type="Proteomes" id="UP001054837"/>
    </source>
</evidence>
<gene>
    <name evidence="1" type="ORF">CDAR_411651</name>
</gene>
<comment type="caution">
    <text evidence="1">The sequence shown here is derived from an EMBL/GenBank/DDBJ whole genome shotgun (WGS) entry which is preliminary data.</text>
</comment>
<dbReference type="EMBL" id="BPLQ01000482">
    <property type="protein sequence ID" value="GIX71786.1"/>
    <property type="molecule type" value="Genomic_DNA"/>
</dbReference>
<proteinExistence type="predicted"/>
<organism evidence="1 2">
    <name type="scientific">Caerostris darwini</name>
    <dbReference type="NCBI Taxonomy" id="1538125"/>
    <lineage>
        <taxon>Eukaryota</taxon>
        <taxon>Metazoa</taxon>
        <taxon>Ecdysozoa</taxon>
        <taxon>Arthropoda</taxon>
        <taxon>Chelicerata</taxon>
        <taxon>Arachnida</taxon>
        <taxon>Araneae</taxon>
        <taxon>Araneomorphae</taxon>
        <taxon>Entelegynae</taxon>
        <taxon>Araneoidea</taxon>
        <taxon>Araneidae</taxon>
        <taxon>Caerostris</taxon>
    </lineage>
</organism>
<dbReference type="AlphaFoldDB" id="A0AAV4MJX7"/>
<dbReference type="Proteomes" id="UP001054837">
    <property type="component" value="Unassembled WGS sequence"/>
</dbReference>
<name>A0AAV4MJX7_9ARAC</name>
<evidence type="ECO:0000313" key="1">
    <source>
        <dbReference type="EMBL" id="GIX71786.1"/>
    </source>
</evidence>
<reference evidence="1 2" key="1">
    <citation type="submission" date="2021-06" db="EMBL/GenBank/DDBJ databases">
        <title>Caerostris darwini draft genome.</title>
        <authorList>
            <person name="Kono N."/>
            <person name="Arakawa K."/>
        </authorList>
    </citation>
    <scope>NUCLEOTIDE SEQUENCE [LARGE SCALE GENOMIC DNA]</scope>
</reference>